<reference evidence="1 2" key="1">
    <citation type="submission" date="2018-08" db="EMBL/GenBank/DDBJ databases">
        <title>Genome and evolution of the arbuscular mycorrhizal fungus Diversispora epigaea (formerly Glomus versiforme) and its bacterial endosymbionts.</title>
        <authorList>
            <person name="Sun X."/>
            <person name="Fei Z."/>
            <person name="Harrison M."/>
        </authorList>
    </citation>
    <scope>NUCLEOTIDE SEQUENCE [LARGE SCALE GENOMIC DNA]</scope>
    <source>
        <strain evidence="1 2">IT104</strain>
    </source>
</reference>
<dbReference type="OrthoDB" id="2414142at2759"/>
<protein>
    <recommendedName>
        <fullName evidence="3">DNA helicase</fullName>
    </recommendedName>
</protein>
<dbReference type="EMBL" id="PQFF01000146">
    <property type="protein sequence ID" value="RHZ78837.1"/>
    <property type="molecule type" value="Genomic_DNA"/>
</dbReference>
<evidence type="ECO:0000313" key="1">
    <source>
        <dbReference type="EMBL" id="RHZ78837.1"/>
    </source>
</evidence>
<proteinExistence type="predicted"/>
<evidence type="ECO:0008006" key="3">
    <source>
        <dbReference type="Google" id="ProtNLM"/>
    </source>
</evidence>
<dbReference type="Proteomes" id="UP000266861">
    <property type="component" value="Unassembled WGS sequence"/>
</dbReference>
<dbReference type="AlphaFoldDB" id="A0A397IUY3"/>
<keyword evidence="2" id="KW-1185">Reference proteome</keyword>
<name>A0A397IUY3_9GLOM</name>
<accession>A0A397IUY3</accession>
<gene>
    <name evidence="1" type="ORF">Glove_155g100</name>
</gene>
<sequence length="117" mass="13383">MVLGELLTFISKLFSRIHKNSLEFGGIPVLVVRDLAQLPPINGIQVFTSPVWKNFLLFLTTPHRQSSDSRYYNILQEIKIGELSQSSINGINIKVAQHQPQNNILKIHVIKLLILYY</sequence>
<evidence type="ECO:0000313" key="2">
    <source>
        <dbReference type="Proteomes" id="UP000266861"/>
    </source>
</evidence>
<comment type="caution">
    <text evidence="1">The sequence shown here is derived from an EMBL/GenBank/DDBJ whole genome shotgun (WGS) entry which is preliminary data.</text>
</comment>
<organism evidence="1 2">
    <name type="scientific">Diversispora epigaea</name>
    <dbReference type="NCBI Taxonomy" id="1348612"/>
    <lineage>
        <taxon>Eukaryota</taxon>
        <taxon>Fungi</taxon>
        <taxon>Fungi incertae sedis</taxon>
        <taxon>Mucoromycota</taxon>
        <taxon>Glomeromycotina</taxon>
        <taxon>Glomeromycetes</taxon>
        <taxon>Diversisporales</taxon>
        <taxon>Diversisporaceae</taxon>
        <taxon>Diversispora</taxon>
    </lineage>
</organism>
<dbReference type="STRING" id="1348612.A0A397IUY3"/>